<dbReference type="FunFam" id="1.10.10.60:FF:000047">
    <property type="entry name" value="Myb transcription factor"/>
    <property type="match status" value="1"/>
</dbReference>
<dbReference type="EMBL" id="JBJUIK010000001">
    <property type="protein sequence ID" value="KAL3538362.1"/>
    <property type="molecule type" value="Genomic_DNA"/>
</dbReference>
<sequence length="427" mass="47487">MGRHSCCYKQKLRKGLWSPEEDEKLIKHITKYGHGCWSSVPKLAGLQRCGKSCRLRWINYLRPDLKRGTFSLEEENLIIELHAVLGNRWSQIAAKLPGRTDNEIKNLWNSSIKKKLKQKGIDPNTHQPISEVIETNHEEKGSATSKNNEKKASQGSSNELMNCVDSTAVESLSEQKMSIEKPKPKPSSVLVTNMGRYPLIENNCSNMTTTPPTSTHEFFLNRFLTSHESSNSGGSNKPTDHFQDYFSFQQLNYGPPSSSSTNTGLSMNPNASSFFNPNSNSDISTTLLNTPSTRIKPSISLPSDNSLANFDNASSNSIELQSNCTFFDNNGYIHSSGCETGDFKWNEYLQTPFLLSNNATTVHNPTAQEIYGEAVKSSGISFTAEGPLNSSATWHQNQQQVPTIQAAATELYSKHFQRLPPAFGQFS</sequence>
<proteinExistence type="predicted"/>
<dbReference type="PROSITE" id="PS51294">
    <property type="entry name" value="HTH_MYB"/>
    <property type="match status" value="2"/>
</dbReference>
<feature type="compositionally biased region" description="Polar residues" evidence="7">
    <location>
        <begin position="253"/>
        <end position="265"/>
    </location>
</feature>
<protein>
    <submittedName>
        <fullName evidence="10">Uncharacterized protein</fullName>
    </submittedName>
</protein>
<evidence type="ECO:0000256" key="2">
    <source>
        <dbReference type="ARBA" id="ARBA00022737"/>
    </source>
</evidence>
<dbReference type="PROSITE" id="PS50090">
    <property type="entry name" value="MYB_LIKE"/>
    <property type="match status" value="2"/>
</dbReference>
<dbReference type="Pfam" id="PF00249">
    <property type="entry name" value="Myb_DNA-binding"/>
    <property type="match status" value="2"/>
</dbReference>
<evidence type="ECO:0000313" key="11">
    <source>
        <dbReference type="Proteomes" id="UP001630127"/>
    </source>
</evidence>
<gene>
    <name evidence="10" type="ORF">ACH5RR_001728</name>
</gene>
<dbReference type="InterPro" id="IPR001005">
    <property type="entry name" value="SANT/Myb"/>
</dbReference>
<keyword evidence="4" id="KW-0238">DNA-binding</keyword>
<evidence type="ECO:0000259" key="8">
    <source>
        <dbReference type="PROSITE" id="PS50090"/>
    </source>
</evidence>
<comment type="subcellular location">
    <subcellularLocation>
        <location evidence="1">Nucleus</location>
    </subcellularLocation>
</comment>
<organism evidence="10 11">
    <name type="scientific">Cinchona calisaya</name>
    <dbReference type="NCBI Taxonomy" id="153742"/>
    <lineage>
        <taxon>Eukaryota</taxon>
        <taxon>Viridiplantae</taxon>
        <taxon>Streptophyta</taxon>
        <taxon>Embryophyta</taxon>
        <taxon>Tracheophyta</taxon>
        <taxon>Spermatophyta</taxon>
        <taxon>Magnoliopsida</taxon>
        <taxon>eudicotyledons</taxon>
        <taxon>Gunneridae</taxon>
        <taxon>Pentapetalae</taxon>
        <taxon>asterids</taxon>
        <taxon>lamiids</taxon>
        <taxon>Gentianales</taxon>
        <taxon>Rubiaceae</taxon>
        <taxon>Cinchonoideae</taxon>
        <taxon>Cinchoneae</taxon>
        <taxon>Cinchona</taxon>
    </lineage>
</organism>
<dbReference type="CDD" id="cd00167">
    <property type="entry name" value="SANT"/>
    <property type="match status" value="2"/>
</dbReference>
<evidence type="ECO:0000256" key="5">
    <source>
        <dbReference type="ARBA" id="ARBA00023163"/>
    </source>
</evidence>
<feature type="domain" description="HTH myb-type" evidence="9">
    <location>
        <begin position="9"/>
        <end position="65"/>
    </location>
</feature>
<keyword evidence="2" id="KW-0677">Repeat</keyword>
<feature type="domain" description="Myb-like" evidence="8">
    <location>
        <begin position="9"/>
        <end position="61"/>
    </location>
</feature>
<dbReference type="SUPFAM" id="SSF46689">
    <property type="entry name" value="Homeodomain-like"/>
    <property type="match status" value="1"/>
</dbReference>
<dbReference type="FunFam" id="1.10.10.60:FF:000394">
    <property type="entry name" value="MYB transcription factor"/>
    <property type="match status" value="1"/>
</dbReference>
<keyword evidence="6" id="KW-0539">Nucleus</keyword>
<dbReference type="GO" id="GO:0005634">
    <property type="term" value="C:nucleus"/>
    <property type="evidence" value="ECO:0007669"/>
    <property type="project" value="UniProtKB-SubCell"/>
</dbReference>
<dbReference type="GO" id="GO:0000976">
    <property type="term" value="F:transcription cis-regulatory region binding"/>
    <property type="evidence" value="ECO:0007669"/>
    <property type="project" value="UniProtKB-ARBA"/>
</dbReference>
<feature type="compositionally biased region" description="Basic and acidic residues" evidence="7">
    <location>
        <begin position="136"/>
        <end position="152"/>
    </location>
</feature>
<evidence type="ECO:0000313" key="10">
    <source>
        <dbReference type="EMBL" id="KAL3538362.1"/>
    </source>
</evidence>
<keyword evidence="5" id="KW-0804">Transcription</keyword>
<feature type="domain" description="HTH myb-type" evidence="9">
    <location>
        <begin position="66"/>
        <end position="116"/>
    </location>
</feature>
<dbReference type="PANTHER" id="PTHR47997:SF75">
    <property type="entry name" value="MYB DOMAIN PROTEIN 55"/>
    <property type="match status" value="1"/>
</dbReference>
<dbReference type="Gene3D" id="1.10.10.60">
    <property type="entry name" value="Homeodomain-like"/>
    <property type="match status" value="2"/>
</dbReference>
<dbReference type="PANTHER" id="PTHR47997">
    <property type="entry name" value="MYB DOMAIN PROTEIN 55"/>
    <property type="match status" value="1"/>
</dbReference>
<feature type="region of interest" description="Disordered" evidence="7">
    <location>
        <begin position="136"/>
        <end position="162"/>
    </location>
</feature>
<dbReference type="SMART" id="SM00717">
    <property type="entry name" value="SANT"/>
    <property type="match status" value="2"/>
</dbReference>
<evidence type="ECO:0000256" key="4">
    <source>
        <dbReference type="ARBA" id="ARBA00023125"/>
    </source>
</evidence>
<evidence type="ECO:0000256" key="6">
    <source>
        <dbReference type="ARBA" id="ARBA00023242"/>
    </source>
</evidence>
<evidence type="ECO:0000256" key="1">
    <source>
        <dbReference type="ARBA" id="ARBA00004123"/>
    </source>
</evidence>
<feature type="compositionally biased region" description="Polar residues" evidence="7">
    <location>
        <begin position="153"/>
        <end position="162"/>
    </location>
</feature>
<dbReference type="InterPro" id="IPR017930">
    <property type="entry name" value="Myb_dom"/>
</dbReference>
<feature type="domain" description="Myb-like" evidence="8">
    <location>
        <begin position="62"/>
        <end position="112"/>
    </location>
</feature>
<evidence type="ECO:0000259" key="9">
    <source>
        <dbReference type="PROSITE" id="PS51294"/>
    </source>
</evidence>
<accession>A0ABD3B5G3</accession>
<keyword evidence="11" id="KW-1185">Reference proteome</keyword>
<dbReference type="Proteomes" id="UP001630127">
    <property type="component" value="Unassembled WGS sequence"/>
</dbReference>
<reference evidence="10 11" key="1">
    <citation type="submission" date="2024-11" db="EMBL/GenBank/DDBJ databases">
        <title>A near-complete genome assembly of Cinchona calisaya.</title>
        <authorList>
            <person name="Lian D.C."/>
            <person name="Zhao X.W."/>
            <person name="Wei L."/>
        </authorList>
    </citation>
    <scope>NUCLEOTIDE SEQUENCE [LARGE SCALE GENOMIC DNA]</scope>
    <source>
        <tissue evidence="10">Nenye</tissue>
    </source>
</reference>
<dbReference type="AlphaFoldDB" id="A0ABD3B5G3"/>
<evidence type="ECO:0000256" key="3">
    <source>
        <dbReference type="ARBA" id="ARBA00023015"/>
    </source>
</evidence>
<name>A0ABD3B5G3_9GENT</name>
<feature type="region of interest" description="Disordered" evidence="7">
    <location>
        <begin position="253"/>
        <end position="273"/>
    </location>
</feature>
<dbReference type="InterPro" id="IPR051953">
    <property type="entry name" value="Plant_SW-associated_TFs"/>
</dbReference>
<dbReference type="InterPro" id="IPR009057">
    <property type="entry name" value="Homeodomain-like_sf"/>
</dbReference>
<evidence type="ECO:0000256" key="7">
    <source>
        <dbReference type="SAM" id="MobiDB-lite"/>
    </source>
</evidence>
<keyword evidence="3" id="KW-0805">Transcription regulation</keyword>
<comment type="caution">
    <text evidence="10">The sequence shown here is derived from an EMBL/GenBank/DDBJ whole genome shotgun (WGS) entry which is preliminary data.</text>
</comment>